<feature type="compositionally biased region" description="Basic and acidic residues" evidence="1">
    <location>
        <begin position="56"/>
        <end position="74"/>
    </location>
</feature>
<evidence type="ECO:0000313" key="2">
    <source>
        <dbReference type="EMBL" id="KAH7247741.1"/>
    </source>
</evidence>
<evidence type="ECO:0000256" key="1">
    <source>
        <dbReference type="SAM" id="MobiDB-lite"/>
    </source>
</evidence>
<feature type="region of interest" description="Disordered" evidence="1">
    <location>
        <begin position="56"/>
        <end position="88"/>
    </location>
</feature>
<protein>
    <submittedName>
        <fullName evidence="2">Uncharacterized protein</fullName>
    </submittedName>
</protein>
<dbReference type="AlphaFoldDB" id="A0A9P9GYS7"/>
<comment type="caution">
    <text evidence="2">The sequence shown here is derived from an EMBL/GenBank/DDBJ whole genome shotgun (WGS) entry which is preliminary data.</text>
</comment>
<keyword evidence="3" id="KW-1185">Reference proteome</keyword>
<dbReference type="EMBL" id="JAGTJS010000015">
    <property type="protein sequence ID" value="KAH7247741.1"/>
    <property type="molecule type" value="Genomic_DNA"/>
</dbReference>
<name>A0A9P9GYS7_FUSSL</name>
<reference evidence="2" key="1">
    <citation type="journal article" date="2021" name="Nat. Commun.">
        <title>Genetic determinants of endophytism in the Arabidopsis root mycobiome.</title>
        <authorList>
            <person name="Mesny F."/>
            <person name="Miyauchi S."/>
            <person name="Thiergart T."/>
            <person name="Pickel B."/>
            <person name="Atanasova L."/>
            <person name="Karlsson M."/>
            <person name="Huettel B."/>
            <person name="Barry K.W."/>
            <person name="Haridas S."/>
            <person name="Chen C."/>
            <person name="Bauer D."/>
            <person name="Andreopoulos W."/>
            <person name="Pangilinan J."/>
            <person name="LaButti K."/>
            <person name="Riley R."/>
            <person name="Lipzen A."/>
            <person name="Clum A."/>
            <person name="Drula E."/>
            <person name="Henrissat B."/>
            <person name="Kohler A."/>
            <person name="Grigoriev I.V."/>
            <person name="Martin F.M."/>
            <person name="Hacquard S."/>
        </authorList>
    </citation>
    <scope>NUCLEOTIDE SEQUENCE</scope>
    <source>
        <strain evidence="2">FSSC 5 MPI-SDFR-AT-0091</strain>
    </source>
</reference>
<proteinExistence type="predicted"/>
<organism evidence="2 3">
    <name type="scientific">Fusarium solani</name>
    <name type="common">Filamentous fungus</name>
    <dbReference type="NCBI Taxonomy" id="169388"/>
    <lineage>
        <taxon>Eukaryota</taxon>
        <taxon>Fungi</taxon>
        <taxon>Dikarya</taxon>
        <taxon>Ascomycota</taxon>
        <taxon>Pezizomycotina</taxon>
        <taxon>Sordariomycetes</taxon>
        <taxon>Hypocreomycetidae</taxon>
        <taxon>Hypocreales</taxon>
        <taxon>Nectriaceae</taxon>
        <taxon>Fusarium</taxon>
        <taxon>Fusarium solani species complex</taxon>
    </lineage>
</organism>
<evidence type="ECO:0000313" key="3">
    <source>
        <dbReference type="Proteomes" id="UP000736672"/>
    </source>
</evidence>
<sequence length="272" mass="30088">MSAKNPGNPGRSIGSWSDKPWSDEDGNDRTVFPFGPFCCLLLLPRHWCRDPLAANKRDNRRGARDESSRVESRGQEIASGEGQSGQGLPLFVVAPHMRPGALTRDHGPPVSDRVSCSGGGTAWPVRVPRIHCRRRIPPALGSLYSSKQASWTDLTMLPLSVPTRIHNDPLSPDPQRMVLILTRTGAAAEEAEGERDGCASYTVCTGIRARHELLVLAFVILEAVAEGRDGTQAFISFHLEPRPRERPRLPCHRVAITSVDLWRRIWGNDRLN</sequence>
<accession>A0A9P9GYS7</accession>
<dbReference type="Proteomes" id="UP000736672">
    <property type="component" value="Unassembled WGS sequence"/>
</dbReference>
<gene>
    <name evidence="2" type="ORF">B0J15DRAFT_468507</name>
</gene>
<feature type="region of interest" description="Disordered" evidence="1">
    <location>
        <begin position="1"/>
        <end position="24"/>
    </location>
</feature>